<evidence type="ECO:0000256" key="13">
    <source>
        <dbReference type="ARBA" id="ARBA00042156"/>
    </source>
</evidence>
<evidence type="ECO:0000256" key="8">
    <source>
        <dbReference type="ARBA" id="ARBA00022881"/>
    </source>
</evidence>
<sequence length="81" mass="8817">MDEPTTGLSLYDTSKLIQLLDELVENGNSVIVVEHDIDVLNVCDWIVELGPEGGDKGGYIIAEGSPKTLKENPKSITGRYL</sequence>
<organism evidence="14">
    <name type="scientific">Clostridioides difficile</name>
    <name type="common">Peptoclostridium difficile</name>
    <dbReference type="NCBI Taxonomy" id="1496"/>
    <lineage>
        <taxon>Bacteria</taxon>
        <taxon>Bacillati</taxon>
        <taxon>Bacillota</taxon>
        <taxon>Clostridia</taxon>
        <taxon>Peptostreptococcales</taxon>
        <taxon>Peptostreptococcaceae</taxon>
        <taxon>Clostridioides</taxon>
    </lineage>
</organism>
<evidence type="ECO:0000256" key="5">
    <source>
        <dbReference type="ARBA" id="ARBA00022763"/>
    </source>
</evidence>
<dbReference type="GO" id="GO:0006281">
    <property type="term" value="P:DNA repair"/>
    <property type="evidence" value="ECO:0007669"/>
    <property type="project" value="UniProtKB-KW"/>
</dbReference>
<dbReference type="EMBL" id="UFWD01000002">
    <property type="protein sequence ID" value="SUY82886.1"/>
    <property type="molecule type" value="Genomic_DNA"/>
</dbReference>
<dbReference type="Gene3D" id="3.40.50.300">
    <property type="entry name" value="P-loop containing nucleotide triphosphate hydrolases"/>
    <property type="match status" value="1"/>
</dbReference>
<comment type="similarity">
    <text evidence="11">Belongs to the ABC transporter superfamily. UvrA family.</text>
</comment>
<dbReference type="GO" id="GO:0005737">
    <property type="term" value="C:cytoplasm"/>
    <property type="evidence" value="ECO:0007669"/>
    <property type="project" value="UniProtKB-SubCell"/>
</dbReference>
<evidence type="ECO:0000256" key="6">
    <source>
        <dbReference type="ARBA" id="ARBA00022769"/>
    </source>
</evidence>
<dbReference type="GO" id="GO:0003677">
    <property type="term" value="F:DNA binding"/>
    <property type="evidence" value="ECO:0007669"/>
    <property type="project" value="UniProtKB-KW"/>
</dbReference>
<keyword evidence="7" id="KW-0067">ATP-binding</keyword>
<proteinExistence type="inferred from homology"/>
<keyword evidence="6" id="KW-0228">DNA excision</keyword>
<evidence type="ECO:0000256" key="11">
    <source>
        <dbReference type="ARBA" id="ARBA00038000"/>
    </source>
</evidence>
<keyword evidence="9" id="KW-0238">DNA-binding</keyword>
<evidence type="ECO:0000313" key="14">
    <source>
        <dbReference type="EMBL" id="SUY82886.1"/>
    </source>
</evidence>
<evidence type="ECO:0000256" key="2">
    <source>
        <dbReference type="ARBA" id="ARBA00022490"/>
    </source>
</evidence>
<keyword evidence="10" id="KW-0234">DNA repair</keyword>
<dbReference type="SUPFAM" id="SSF52540">
    <property type="entry name" value="P-loop containing nucleoside triphosphate hydrolases"/>
    <property type="match status" value="1"/>
</dbReference>
<keyword evidence="3" id="KW-0677">Repeat</keyword>
<dbReference type="GO" id="GO:0005524">
    <property type="term" value="F:ATP binding"/>
    <property type="evidence" value="ECO:0007669"/>
    <property type="project" value="UniProtKB-KW"/>
</dbReference>
<dbReference type="PANTHER" id="PTHR43152">
    <property type="entry name" value="UVRABC SYSTEM PROTEIN A"/>
    <property type="match status" value="1"/>
</dbReference>
<evidence type="ECO:0000256" key="3">
    <source>
        <dbReference type="ARBA" id="ARBA00022737"/>
    </source>
</evidence>
<keyword evidence="2" id="KW-0963">Cytoplasm</keyword>
<dbReference type="GO" id="GO:0004518">
    <property type="term" value="F:nuclease activity"/>
    <property type="evidence" value="ECO:0007669"/>
    <property type="project" value="UniProtKB-KW"/>
</dbReference>
<gene>
    <name evidence="14" type="primary">uvrA_10</name>
    <name evidence="14" type="ORF">NCTC13307_03994</name>
</gene>
<protein>
    <recommendedName>
        <fullName evidence="12">UvrABC system protein A</fullName>
    </recommendedName>
    <alternativeName>
        <fullName evidence="13">Excinuclease ABC subunit A</fullName>
    </alternativeName>
</protein>
<reference evidence="14" key="1">
    <citation type="submission" date="2018-06" db="EMBL/GenBank/DDBJ databases">
        <authorList>
            <consortium name="Pathogen Informatics"/>
            <person name="Doyle S."/>
        </authorList>
    </citation>
    <scope>NUCLEOTIDE SEQUENCE</scope>
    <source>
        <strain evidence="14">NCTC13307</strain>
    </source>
</reference>
<evidence type="ECO:0000256" key="10">
    <source>
        <dbReference type="ARBA" id="ARBA00023204"/>
    </source>
</evidence>
<keyword evidence="5" id="KW-0227">DNA damage</keyword>
<keyword evidence="8" id="KW-0267">Excision nuclease</keyword>
<dbReference type="PANTHER" id="PTHR43152:SF3">
    <property type="entry name" value="UVRABC SYSTEM PROTEIN A"/>
    <property type="match status" value="1"/>
</dbReference>
<dbReference type="InterPro" id="IPR027417">
    <property type="entry name" value="P-loop_NTPase"/>
</dbReference>
<accession>A0A381KKU9</accession>
<evidence type="ECO:0000256" key="12">
    <source>
        <dbReference type="ARBA" id="ARBA00039316"/>
    </source>
</evidence>
<comment type="subcellular location">
    <subcellularLocation>
        <location evidence="1">Cytoplasm</location>
    </subcellularLocation>
</comment>
<keyword evidence="4" id="KW-0547">Nucleotide-binding</keyword>
<evidence type="ECO:0000256" key="4">
    <source>
        <dbReference type="ARBA" id="ARBA00022741"/>
    </source>
</evidence>
<evidence type="ECO:0000256" key="7">
    <source>
        <dbReference type="ARBA" id="ARBA00022840"/>
    </source>
</evidence>
<dbReference type="AlphaFoldDB" id="A0A381KKU9"/>
<evidence type="ECO:0000256" key="9">
    <source>
        <dbReference type="ARBA" id="ARBA00023125"/>
    </source>
</evidence>
<evidence type="ECO:0000256" key="1">
    <source>
        <dbReference type="ARBA" id="ARBA00004496"/>
    </source>
</evidence>
<name>A0A381KKU9_CLODI</name>